<keyword evidence="3" id="KW-1185">Reference proteome</keyword>
<dbReference type="HOGENOM" id="CLU_794028_0_0_7"/>
<feature type="compositionally biased region" description="Basic and acidic residues" evidence="1">
    <location>
        <begin position="241"/>
        <end position="254"/>
    </location>
</feature>
<protein>
    <submittedName>
        <fullName evidence="2">Uncharacterized protein</fullName>
    </submittedName>
</protein>
<proteinExistence type="predicted"/>
<gene>
    <name evidence="2" type="ordered locus">Hoch_2923</name>
</gene>
<dbReference type="Proteomes" id="UP000001880">
    <property type="component" value="Chromosome"/>
</dbReference>
<evidence type="ECO:0000313" key="2">
    <source>
        <dbReference type="EMBL" id="ACY15440.1"/>
    </source>
</evidence>
<evidence type="ECO:0000256" key="1">
    <source>
        <dbReference type="SAM" id="MobiDB-lite"/>
    </source>
</evidence>
<dbReference type="EMBL" id="CP001804">
    <property type="protein sequence ID" value="ACY15440.1"/>
    <property type="molecule type" value="Genomic_DNA"/>
</dbReference>
<name>D0LPS7_HALO1</name>
<dbReference type="AlphaFoldDB" id="D0LPS7"/>
<reference evidence="2 3" key="1">
    <citation type="journal article" date="2010" name="Stand. Genomic Sci.">
        <title>Complete genome sequence of Haliangium ochraceum type strain (SMP-2).</title>
        <authorList>
            <consortium name="US DOE Joint Genome Institute (JGI-PGF)"/>
            <person name="Ivanova N."/>
            <person name="Daum C."/>
            <person name="Lang E."/>
            <person name="Abt B."/>
            <person name="Kopitz M."/>
            <person name="Saunders E."/>
            <person name="Lapidus A."/>
            <person name="Lucas S."/>
            <person name="Glavina Del Rio T."/>
            <person name="Nolan M."/>
            <person name="Tice H."/>
            <person name="Copeland A."/>
            <person name="Cheng J.F."/>
            <person name="Chen F."/>
            <person name="Bruce D."/>
            <person name="Goodwin L."/>
            <person name="Pitluck S."/>
            <person name="Mavromatis K."/>
            <person name="Pati A."/>
            <person name="Mikhailova N."/>
            <person name="Chen A."/>
            <person name="Palaniappan K."/>
            <person name="Land M."/>
            <person name="Hauser L."/>
            <person name="Chang Y.J."/>
            <person name="Jeffries C.D."/>
            <person name="Detter J.C."/>
            <person name="Brettin T."/>
            <person name="Rohde M."/>
            <person name="Goker M."/>
            <person name="Bristow J."/>
            <person name="Markowitz V."/>
            <person name="Eisen J.A."/>
            <person name="Hugenholtz P."/>
            <person name="Kyrpides N.C."/>
            <person name="Klenk H.P."/>
        </authorList>
    </citation>
    <scope>NUCLEOTIDE SEQUENCE [LARGE SCALE GENOMIC DNA]</scope>
    <source>
        <strain evidence="3">DSM 14365 / CIP 107738 / JCM 11303 / AJ 13395 / SMP-2</strain>
    </source>
</reference>
<evidence type="ECO:0000313" key="3">
    <source>
        <dbReference type="Proteomes" id="UP000001880"/>
    </source>
</evidence>
<sequence length="349" mass="36420">MGGASRGRLGERVAVWHLGPAGSSPKLPEATPRSLPEAGGTSMGRWAPRSDGHLAPGSPKRVAPRWGGTSIPRSRSSPKRVAPRRSTSMGGHLNPPLPKLPEEGGTSPEHRSPRAPPKRVAPRSGHLHLWPGHLDPPRSPKRVAPRSQAPRSQHLDRTSICESGSPPGPALWARGARSAPEAGGTSGRRTSIGRHLAPGSPKRVAPRWGGQHLGLGAPEAGGTSGAPRQARAFPEAPRSGWHLDRQHLDGEHLDPPQIHLEPLEPAGRGSEAVPEAGGTSIAGTSIGALPEAGGTSIPGTSIPHLDLGHIDRRSEAVPEAPRSGWHLDLGIGAPRAPRSGWHLDLGTSI</sequence>
<feature type="region of interest" description="Disordered" evidence="1">
    <location>
        <begin position="1"/>
        <end position="306"/>
    </location>
</feature>
<organism evidence="2 3">
    <name type="scientific">Haliangium ochraceum (strain DSM 14365 / JCM 11303 / SMP-2)</name>
    <dbReference type="NCBI Taxonomy" id="502025"/>
    <lineage>
        <taxon>Bacteria</taxon>
        <taxon>Pseudomonadati</taxon>
        <taxon>Myxococcota</taxon>
        <taxon>Polyangia</taxon>
        <taxon>Haliangiales</taxon>
        <taxon>Kofleriaceae</taxon>
        <taxon>Haliangium</taxon>
    </lineage>
</organism>
<dbReference type="KEGG" id="hoh:Hoch_2923"/>
<accession>D0LPS7</accession>